<dbReference type="PANTHER" id="PTHR30615">
    <property type="entry name" value="UNCHARACTERIZED PROTEIN YJBQ-RELATED"/>
    <property type="match status" value="1"/>
</dbReference>
<sequence>MIHRLTIETSKRDEMIDITATVAEIIRKEHVREGMVVVYCPHTTAGITINENADPDVVRDMLMRLDEVYPWEHPKYRHMEGNSASHLKASTMGSSQTILIEDGALVLGTWQGIYFCEFDGPRRRAYLVRTFPSQV</sequence>
<accession>A0ABW1IR24</accession>
<evidence type="ECO:0000313" key="2">
    <source>
        <dbReference type="EMBL" id="MFC5987224.1"/>
    </source>
</evidence>
<dbReference type="Gene3D" id="2.60.120.460">
    <property type="entry name" value="YjbQ-like"/>
    <property type="match status" value="1"/>
</dbReference>
<dbReference type="Pfam" id="PF01894">
    <property type="entry name" value="YjbQ"/>
    <property type="match status" value="1"/>
</dbReference>
<comment type="caution">
    <text evidence="2">The sequence shown here is derived from an EMBL/GenBank/DDBJ whole genome shotgun (WGS) entry which is preliminary data.</text>
</comment>
<dbReference type="PANTHER" id="PTHR30615:SF8">
    <property type="entry name" value="UPF0047 PROTEIN C4A8.02C"/>
    <property type="match status" value="1"/>
</dbReference>
<evidence type="ECO:0000256" key="1">
    <source>
        <dbReference type="ARBA" id="ARBA00005534"/>
    </source>
</evidence>
<dbReference type="PROSITE" id="PS01314">
    <property type="entry name" value="UPF0047"/>
    <property type="match status" value="1"/>
</dbReference>
<evidence type="ECO:0000313" key="3">
    <source>
        <dbReference type="Proteomes" id="UP001596250"/>
    </source>
</evidence>
<dbReference type="PIRSF" id="PIRSF004681">
    <property type="entry name" value="UCP004681"/>
    <property type="match status" value="1"/>
</dbReference>
<reference evidence="3" key="1">
    <citation type="journal article" date="2019" name="Int. J. Syst. Evol. Microbiol.">
        <title>The Global Catalogue of Microorganisms (GCM) 10K type strain sequencing project: providing services to taxonomists for standard genome sequencing and annotation.</title>
        <authorList>
            <consortium name="The Broad Institute Genomics Platform"/>
            <consortium name="The Broad Institute Genome Sequencing Center for Infectious Disease"/>
            <person name="Wu L."/>
            <person name="Ma J."/>
        </authorList>
    </citation>
    <scope>NUCLEOTIDE SEQUENCE [LARGE SCALE GENOMIC DNA]</scope>
    <source>
        <strain evidence="3">CCM 8749</strain>
    </source>
</reference>
<organism evidence="2 3">
    <name type="scientific">Marinicrinis lubricantis</name>
    <dbReference type="NCBI Taxonomy" id="2086470"/>
    <lineage>
        <taxon>Bacteria</taxon>
        <taxon>Bacillati</taxon>
        <taxon>Bacillota</taxon>
        <taxon>Bacilli</taxon>
        <taxon>Bacillales</taxon>
        <taxon>Paenibacillaceae</taxon>
    </lineage>
</organism>
<dbReference type="InterPro" id="IPR001602">
    <property type="entry name" value="UPF0047_YjbQ-like"/>
</dbReference>
<dbReference type="NCBIfam" id="TIGR00149">
    <property type="entry name" value="TIGR00149_YjbQ"/>
    <property type="match status" value="1"/>
</dbReference>
<dbReference type="InterPro" id="IPR035917">
    <property type="entry name" value="YjbQ-like_sf"/>
</dbReference>
<name>A0ABW1IR24_9BACL</name>
<comment type="similarity">
    <text evidence="1">Belongs to the UPF0047 family.</text>
</comment>
<dbReference type="SUPFAM" id="SSF111038">
    <property type="entry name" value="YjbQ-like"/>
    <property type="match status" value="1"/>
</dbReference>
<dbReference type="RefSeq" id="WP_379894567.1">
    <property type="nucleotide sequence ID" value="NZ_CBCSCT010000049.1"/>
</dbReference>
<protein>
    <submittedName>
        <fullName evidence="2">Secondary thiamine-phosphate synthase enzyme YjbQ</fullName>
    </submittedName>
</protein>
<dbReference type="Proteomes" id="UP001596250">
    <property type="component" value="Unassembled WGS sequence"/>
</dbReference>
<dbReference type="EMBL" id="JBHSQV010000155">
    <property type="protein sequence ID" value="MFC5987224.1"/>
    <property type="molecule type" value="Genomic_DNA"/>
</dbReference>
<keyword evidence="3" id="KW-1185">Reference proteome</keyword>
<proteinExistence type="inferred from homology"/>
<gene>
    <name evidence="2" type="ORF">ACFPXP_12485</name>
</gene>